<evidence type="ECO:0000313" key="3">
    <source>
        <dbReference type="Proteomes" id="UP001197093"/>
    </source>
</evidence>
<dbReference type="EMBL" id="JAHCVI010000001">
    <property type="protein sequence ID" value="KAG7291331.1"/>
    <property type="molecule type" value="Genomic_DNA"/>
</dbReference>
<evidence type="ECO:0000256" key="1">
    <source>
        <dbReference type="SAM" id="SignalP"/>
    </source>
</evidence>
<comment type="caution">
    <text evidence="2">The sequence shown here is derived from an EMBL/GenBank/DDBJ whole genome shotgun (WGS) entry which is preliminary data.</text>
</comment>
<evidence type="ECO:0000313" key="2">
    <source>
        <dbReference type="EMBL" id="KAG7291331.1"/>
    </source>
</evidence>
<proteinExistence type="predicted"/>
<organism evidence="2 3">
    <name type="scientific">Staphylotrichum longicolle</name>
    <dbReference type="NCBI Taxonomy" id="669026"/>
    <lineage>
        <taxon>Eukaryota</taxon>
        <taxon>Fungi</taxon>
        <taxon>Dikarya</taxon>
        <taxon>Ascomycota</taxon>
        <taxon>Pezizomycotina</taxon>
        <taxon>Sordariomycetes</taxon>
        <taxon>Sordariomycetidae</taxon>
        <taxon>Sordariales</taxon>
        <taxon>Chaetomiaceae</taxon>
        <taxon>Staphylotrichum</taxon>
    </lineage>
</organism>
<protein>
    <submittedName>
        <fullName evidence="2">Uncharacterized protein</fullName>
    </submittedName>
</protein>
<dbReference type="AlphaFoldDB" id="A0AAD4I1M2"/>
<keyword evidence="3" id="KW-1185">Reference proteome</keyword>
<dbReference type="Proteomes" id="UP001197093">
    <property type="component" value="Unassembled WGS sequence"/>
</dbReference>
<keyword evidence="1" id="KW-0732">Signal</keyword>
<feature type="signal peptide" evidence="1">
    <location>
        <begin position="1"/>
        <end position="21"/>
    </location>
</feature>
<gene>
    <name evidence="2" type="ORF">NEMBOFW57_001346</name>
</gene>
<accession>A0AAD4I1M2</accession>
<name>A0AAD4I1M2_9PEZI</name>
<reference evidence="2" key="1">
    <citation type="submission" date="2023-02" db="EMBL/GenBank/DDBJ databases">
        <authorList>
            <person name="Palmer J.M."/>
        </authorList>
    </citation>
    <scope>NUCLEOTIDE SEQUENCE</scope>
    <source>
        <strain evidence="2">FW57</strain>
    </source>
</reference>
<sequence>MFNNWFLRVSGVGLLFTSVSDKASQFAVGKTGELCAMGVVDTEGVPEPVD</sequence>
<feature type="chain" id="PRO_5042156856" evidence="1">
    <location>
        <begin position="22"/>
        <end position="50"/>
    </location>
</feature>